<dbReference type="PaxDb" id="3218-PP1S331_26V6.1"/>
<evidence type="ECO:0000313" key="2">
    <source>
        <dbReference type="EMBL" id="PNR28940.1"/>
    </source>
</evidence>
<protein>
    <submittedName>
        <fullName evidence="2 3">Uncharacterized protein</fullName>
    </submittedName>
</protein>
<dbReference type="AlphaFoldDB" id="A0A2K1II44"/>
<feature type="region of interest" description="Disordered" evidence="1">
    <location>
        <begin position="47"/>
        <end position="68"/>
    </location>
</feature>
<dbReference type="Proteomes" id="UP000006727">
    <property type="component" value="Chromosome 23"/>
</dbReference>
<reference evidence="3" key="3">
    <citation type="submission" date="2020-12" db="UniProtKB">
        <authorList>
            <consortium name="EnsemblPlants"/>
        </authorList>
    </citation>
    <scope>IDENTIFICATION</scope>
</reference>
<dbReference type="Gramene" id="Pp3c23_5200V3.1">
    <property type="protein sequence ID" value="Pp3c23_5200V3.1"/>
    <property type="gene ID" value="Pp3c23_5200"/>
</dbReference>
<accession>A0A2K1II44</accession>
<sequence length="105" mass="12155">MEAEQQEVILQYTYQRPDYLMLCTGRRPYNSERGVFIGANALQLGKKPPVLRPESSSTESDSESCGPLYDADMLDNPVKKFELRFLNHKGKHMKVHYCLQLVLYK</sequence>
<name>A0A2K1II44_PHYPA</name>
<dbReference type="EnsemblPlants" id="Pp3c23_5200V3.1">
    <property type="protein sequence ID" value="Pp3c23_5200V3.1"/>
    <property type="gene ID" value="Pp3c23_5200"/>
</dbReference>
<reference evidence="2 4" key="1">
    <citation type="journal article" date="2008" name="Science">
        <title>The Physcomitrella genome reveals evolutionary insights into the conquest of land by plants.</title>
        <authorList>
            <person name="Rensing S."/>
            <person name="Lang D."/>
            <person name="Zimmer A."/>
            <person name="Terry A."/>
            <person name="Salamov A."/>
            <person name="Shapiro H."/>
            <person name="Nishiyama T."/>
            <person name="Perroud P.-F."/>
            <person name="Lindquist E."/>
            <person name="Kamisugi Y."/>
            <person name="Tanahashi T."/>
            <person name="Sakakibara K."/>
            <person name="Fujita T."/>
            <person name="Oishi K."/>
            <person name="Shin-I T."/>
            <person name="Kuroki Y."/>
            <person name="Toyoda A."/>
            <person name="Suzuki Y."/>
            <person name="Hashimoto A."/>
            <person name="Yamaguchi K."/>
            <person name="Sugano A."/>
            <person name="Kohara Y."/>
            <person name="Fujiyama A."/>
            <person name="Anterola A."/>
            <person name="Aoki S."/>
            <person name="Ashton N."/>
            <person name="Barbazuk W.B."/>
            <person name="Barker E."/>
            <person name="Bennetzen J."/>
            <person name="Bezanilla M."/>
            <person name="Blankenship R."/>
            <person name="Cho S.H."/>
            <person name="Dutcher S."/>
            <person name="Estelle M."/>
            <person name="Fawcett J.A."/>
            <person name="Gundlach H."/>
            <person name="Hanada K."/>
            <person name="Heyl A."/>
            <person name="Hicks K.A."/>
            <person name="Hugh J."/>
            <person name="Lohr M."/>
            <person name="Mayer K."/>
            <person name="Melkozernov A."/>
            <person name="Murata T."/>
            <person name="Nelson D."/>
            <person name="Pils B."/>
            <person name="Prigge M."/>
            <person name="Reiss B."/>
            <person name="Renner T."/>
            <person name="Rombauts S."/>
            <person name="Rushton P."/>
            <person name="Sanderfoot A."/>
            <person name="Schween G."/>
            <person name="Shiu S.-H."/>
            <person name="Stueber K."/>
            <person name="Theodoulou F.L."/>
            <person name="Tu H."/>
            <person name="Van de Peer Y."/>
            <person name="Verrier P.J."/>
            <person name="Waters E."/>
            <person name="Wood A."/>
            <person name="Yang L."/>
            <person name="Cove D."/>
            <person name="Cuming A."/>
            <person name="Hasebe M."/>
            <person name="Lucas S."/>
            <person name="Mishler D.B."/>
            <person name="Reski R."/>
            <person name="Grigoriev I."/>
            <person name="Quatrano R.S."/>
            <person name="Boore J.L."/>
        </authorList>
    </citation>
    <scope>NUCLEOTIDE SEQUENCE [LARGE SCALE GENOMIC DNA]</scope>
    <source>
        <strain evidence="3 4">cv. Gransden 2004</strain>
    </source>
</reference>
<dbReference type="EMBL" id="ABEU02000023">
    <property type="protein sequence ID" value="PNR28940.1"/>
    <property type="molecule type" value="Genomic_DNA"/>
</dbReference>
<keyword evidence="4" id="KW-1185">Reference proteome</keyword>
<evidence type="ECO:0000313" key="4">
    <source>
        <dbReference type="Proteomes" id="UP000006727"/>
    </source>
</evidence>
<evidence type="ECO:0000313" key="3">
    <source>
        <dbReference type="EnsemblPlants" id="Pp3c23_5200V3.1"/>
    </source>
</evidence>
<proteinExistence type="predicted"/>
<gene>
    <name evidence="2" type="ORF">PHYPA_027632</name>
</gene>
<organism evidence="2">
    <name type="scientific">Physcomitrium patens</name>
    <name type="common">Spreading-leaved earth moss</name>
    <name type="synonym">Physcomitrella patens</name>
    <dbReference type="NCBI Taxonomy" id="3218"/>
    <lineage>
        <taxon>Eukaryota</taxon>
        <taxon>Viridiplantae</taxon>
        <taxon>Streptophyta</taxon>
        <taxon>Embryophyta</taxon>
        <taxon>Bryophyta</taxon>
        <taxon>Bryophytina</taxon>
        <taxon>Bryopsida</taxon>
        <taxon>Funariidae</taxon>
        <taxon>Funariales</taxon>
        <taxon>Funariaceae</taxon>
        <taxon>Physcomitrium</taxon>
    </lineage>
</organism>
<dbReference type="InParanoid" id="A0A2K1II44"/>
<evidence type="ECO:0000256" key="1">
    <source>
        <dbReference type="SAM" id="MobiDB-lite"/>
    </source>
</evidence>
<reference evidence="2 4" key="2">
    <citation type="journal article" date="2018" name="Plant J.">
        <title>The Physcomitrella patens chromosome-scale assembly reveals moss genome structure and evolution.</title>
        <authorList>
            <person name="Lang D."/>
            <person name="Ullrich K.K."/>
            <person name="Murat F."/>
            <person name="Fuchs J."/>
            <person name="Jenkins J."/>
            <person name="Haas F.B."/>
            <person name="Piednoel M."/>
            <person name="Gundlach H."/>
            <person name="Van Bel M."/>
            <person name="Meyberg R."/>
            <person name="Vives C."/>
            <person name="Morata J."/>
            <person name="Symeonidi A."/>
            <person name="Hiss M."/>
            <person name="Muchero W."/>
            <person name="Kamisugi Y."/>
            <person name="Saleh O."/>
            <person name="Blanc G."/>
            <person name="Decker E.L."/>
            <person name="van Gessel N."/>
            <person name="Grimwood J."/>
            <person name="Hayes R.D."/>
            <person name="Graham S.W."/>
            <person name="Gunter L.E."/>
            <person name="McDaniel S.F."/>
            <person name="Hoernstein S.N.W."/>
            <person name="Larsson A."/>
            <person name="Li F.W."/>
            <person name="Perroud P.F."/>
            <person name="Phillips J."/>
            <person name="Ranjan P."/>
            <person name="Rokshar D.S."/>
            <person name="Rothfels C.J."/>
            <person name="Schneider L."/>
            <person name="Shu S."/>
            <person name="Stevenson D.W."/>
            <person name="Thummler F."/>
            <person name="Tillich M."/>
            <person name="Villarreal Aguilar J.C."/>
            <person name="Widiez T."/>
            <person name="Wong G.K."/>
            <person name="Wymore A."/>
            <person name="Zhang Y."/>
            <person name="Zimmer A.D."/>
            <person name="Quatrano R.S."/>
            <person name="Mayer K.F.X."/>
            <person name="Goodstein D."/>
            <person name="Casacuberta J.M."/>
            <person name="Vandepoele K."/>
            <person name="Reski R."/>
            <person name="Cuming A.C."/>
            <person name="Tuskan G.A."/>
            <person name="Maumus F."/>
            <person name="Salse J."/>
            <person name="Schmutz J."/>
            <person name="Rensing S.A."/>
        </authorList>
    </citation>
    <scope>NUCLEOTIDE SEQUENCE [LARGE SCALE GENOMIC DNA]</scope>
    <source>
        <strain evidence="3 4">cv. Gransden 2004</strain>
    </source>
</reference>